<dbReference type="GO" id="GO:0017136">
    <property type="term" value="F:histone deacetylase activity, NAD-dependent"/>
    <property type="evidence" value="ECO:0007669"/>
    <property type="project" value="TreeGrafter"/>
</dbReference>
<dbReference type="EnsemblProtists" id="EOD35168">
    <property type="protein sequence ID" value="EOD35168"/>
    <property type="gene ID" value="EMIHUDRAFT_110864"/>
</dbReference>
<evidence type="ECO:0000256" key="6">
    <source>
        <dbReference type="PROSITE-ProRule" id="PRU00236"/>
    </source>
</evidence>
<feature type="domain" description="Deacetylase sirtuin-type" evidence="8">
    <location>
        <begin position="120"/>
        <end position="447"/>
    </location>
</feature>
<accession>A0A0D3KHD3</accession>
<dbReference type="GeneID" id="17280438"/>
<dbReference type="STRING" id="2903.R1DI25"/>
<dbReference type="Gene3D" id="3.40.50.1220">
    <property type="entry name" value="TPP-binding domain"/>
    <property type="match status" value="2"/>
</dbReference>
<feature type="region of interest" description="Disordered" evidence="7">
    <location>
        <begin position="1"/>
        <end position="20"/>
    </location>
</feature>
<dbReference type="InterPro" id="IPR026591">
    <property type="entry name" value="Sirtuin_cat_small_dom_sf"/>
</dbReference>
<dbReference type="GO" id="GO:0046872">
    <property type="term" value="F:metal ion binding"/>
    <property type="evidence" value="ECO:0007669"/>
    <property type="project" value="UniProtKB-KW"/>
</dbReference>
<sequence>MQHSDSDTDAMSVASAIGEDGEEDVFAAAAILPDADGDGIFDLPASPMPGEGTADLGGFDEGGEEGGEEGDGDGEGSGDDGSGEGSGEESEERQAAMVAQLREALLARGYEMRDAPARPAQLPSFDIAGFAQRLASCPPRSVVVLCGAGISVSAGIPDFRSPGTGLYDNLQKYDLPSPQAIFELSYFRERPDAFYLLAREMWPDNFQPTPAHHFVALLHAKGLLRRCFTQNIDSLEARAGLPADLTIAAHGNFDGCHCIETGEPVPLGEVRRAVAVGREGPGGWAELAERYGGLCKPDIVFFGEQLPARFFEAAEADLPAAEARHRPLYPLYTPFIPPYTCLRRRRALAASAPAGGEAAGPASRPAGVQPFASLLGRCGLATPRLLLNREMLGEGEGELVGEADPMVRMLGLRDPRAMLHGDEANHRDAFFEGDCDAGVLELARLLG</sequence>
<feature type="compositionally biased region" description="Acidic residues" evidence="7">
    <location>
        <begin position="61"/>
        <end position="91"/>
    </location>
</feature>
<dbReference type="InterPro" id="IPR029035">
    <property type="entry name" value="DHS-like_NAD/FAD-binding_dom"/>
</dbReference>
<keyword evidence="4" id="KW-0862">Zinc</keyword>
<evidence type="ECO:0000313" key="9">
    <source>
        <dbReference type="EnsemblProtists" id="EOD35168"/>
    </source>
</evidence>
<evidence type="ECO:0000256" key="4">
    <source>
        <dbReference type="ARBA" id="ARBA00022833"/>
    </source>
</evidence>
<evidence type="ECO:0000256" key="2">
    <source>
        <dbReference type="ARBA" id="ARBA00022679"/>
    </source>
</evidence>
<keyword evidence="5" id="KW-0520">NAD</keyword>
<name>A0A0D3KHD3_EMIH1</name>
<dbReference type="PaxDb" id="2903-EOD35168"/>
<proteinExistence type="predicted"/>
<dbReference type="RefSeq" id="XP_005787597.1">
    <property type="nucleotide sequence ID" value="XM_005787540.1"/>
</dbReference>
<dbReference type="AlphaFoldDB" id="A0A0D3KHD3"/>
<comment type="caution">
    <text evidence="6">Lacks conserved residue(s) required for the propagation of feature annotation.</text>
</comment>
<dbReference type="PANTHER" id="PTHR11085:SF6">
    <property type="entry name" value="NAD-DEPENDENT PROTEIN DEACETYLASE SIRTUIN-2"/>
    <property type="match status" value="1"/>
</dbReference>
<reference evidence="9" key="2">
    <citation type="submission" date="2024-10" db="UniProtKB">
        <authorList>
            <consortium name="EnsemblProtists"/>
        </authorList>
    </citation>
    <scope>IDENTIFICATION</scope>
</reference>
<evidence type="ECO:0000259" key="8">
    <source>
        <dbReference type="PROSITE" id="PS50305"/>
    </source>
</evidence>
<dbReference type="PROSITE" id="PS50305">
    <property type="entry name" value="SIRTUIN"/>
    <property type="match status" value="1"/>
</dbReference>
<evidence type="ECO:0000313" key="10">
    <source>
        <dbReference type="Proteomes" id="UP000013827"/>
    </source>
</evidence>
<dbReference type="GO" id="GO:0070403">
    <property type="term" value="F:NAD+ binding"/>
    <property type="evidence" value="ECO:0007669"/>
    <property type="project" value="InterPro"/>
</dbReference>
<dbReference type="eggNOG" id="KOG2682">
    <property type="taxonomic scope" value="Eukaryota"/>
</dbReference>
<feature type="region of interest" description="Disordered" evidence="7">
    <location>
        <begin position="36"/>
        <end position="95"/>
    </location>
</feature>
<dbReference type="InterPro" id="IPR026590">
    <property type="entry name" value="Ssirtuin_cat_dom"/>
</dbReference>
<dbReference type="InterPro" id="IPR003000">
    <property type="entry name" value="Sirtuin"/>
</dbReference>
<comment type="cofactor">
    <cofactor evidence="1">
        <name>Zn(2+)</name>
        <dbReference type="ChEBI" id="CHEBI:29105"/>
    </cofactor>
</comment>
<dbReference type="Proteomes" id="UP000013827">
    <property type="component" value="Unassembled WGS sequence"/>
</dbReference>
<dbReference type="GO" id="GO:0005634">
    <property type="term" value="C:nucleus"/>
    <property type="evidence" value="ECO:0007669"/>
    <property type="project" value="TreeGrafter"/>
</dbReference>
<dbReference type="KEGG" id="ehx:EMIHUDRAFT_110864"/>
<organism evidence="9 10">
    <name type="scientific">Emiliania huxleyi (strain CCMP1516)</name>
    <dbReference type="NCBI Taxonomy" id="280463"/>
    <lineage>
        <taxon>Eukaryota</taxon>
        <taxon>Haptista</taxon>
        <taxon>Haptophyta</taxon>
        <taxon>Prymnesiophyceae</taxon>
        <taxon>Isochrysidales</taxon>
        <taxon>Noelaerhabdaceae</taxon>
        <taxon>Emiliania</taxon>
    </lineage>
</organism>
<evidence type="ECO:0000256" key="3">
    <source>
        <dbReference type="ARBA" id="ARBA00022723"/>
    </source>
</evidence>
<dbReference type="HOGENOM" id="CLU_023643_8_0_1"/>
<dbReference type="Gene3D" id="3.30.1600.10">
    <property type="entry name" value="SIR2/SIRT2 'Small Domain"/>
    <property type="match status" value="1"/>
</dbReference>
<dbReference type="SUPFAM" id="SSF52467">
    <property type="entry name" value="DHS-like NAD/FAD-binding domain"/>
    <property type="match status" value="1"/>
</dbReference>
<keyword evidence="2" id="KW-0808">Transferase</keyword>
<dbReference type="InterPro" id="IPR050134">
    <property type="entry name" value="NAD-dep_sirtuin_deacylases"/>
</dbReference>
<keyword evidence="3" id="KW-0479">Metal-binding</keyword>
<protein>
    <recommendedName>
        <fullName evidence="8">Deacetylase sirtuin-type domain-containing protein</fullName>
    </recommendedName>
</protein>
<keyword evidence="10" id="KW-1185">Reference proteome</keyword>
<reference evidence="10" key="1">
    <citation type="journal article" date="2013" name="Nature">
        <title>Pan genome of the phytoplankton Emiliania underpins its global distribution.</title>
        <authorList>
            <person name="Read B.A."/>
            <person name="Kegel J."/>
            <person name="Klute M.J."/>
            <person name="Kuo A."/>
            <person name="Lefebvre S.C."/>
            <person name="Maumus F."/>
            <person name="Mayer C."/>
            <person name="Miller J."/>
            <person name="Monier A."/>
            <person name="Salamov A."/>
            <person name="Young J."/>
            <person name="Aguilar M."/>
            <person name="Claverie J.M."/>
            <person name="Frickenhaus S."/>
            <person name="Gonzalez K."/>
            <person name="Herman E.K."/>
            <person name="Lin Y.C."/>
            <person name="Napier J."/>
            <person name="Ogata H."/>
            <person name="Sarno A.F."/>
            <person name="Shmutz J."/>
            <person name="Schroeder D."/>
            <person name="de Vargas C."/>
            <person name="Verret F."/>
            <person name="von Dassow P."/>
            <person name="Valentin K."/>
            <person name="Van de Peer Y."/>
            <person name="Wheeler G."/>
            <person name="Dacks J.B."/>
            <person name="Delwiche C.F."/>
            <person name="Dyhrman S.T."/>
            <person name="Glockner G."/>
            <person name="John U."/>
            <person name="Richards T."/>
            <person name="Worden A.Z."/>
            <person name="Zhang X."/>
            <person name="Grigoriev I.V."/>
            <person name="Allen A.E."/>
            <person name="Bidle K."/>
            <person name="Borodovsky M."/>
            <person name="Bowler C."/>
            <person name="Brownlee C."/>
            <person name="Cock J.M."/>
            <person name="Elias M."/>
            <person name="Gladyshev V.N."/>
            <person name="Groth M."/>
            <person name="Guda C."/>
            <person name="Hadaegh A."/>
            <person name="Iglesias-Rodriguez M.D."/>
            <person name="Jenkins J."/>
            <person name="Jones B.M."/>
            <person name="Lawson T."/>
            <person name="Leese F."/>
            <person name="Lindquist E."/>
            <person name="Lobanov A."/>
            <person name="Lomsadze A."/>
            <person name="Malik S.B."/>
            <person name="Marsh M.E."/>
            <person name="Mackinder L."/>
            <person name="Mock T."/>
            <person name="Mueller-Roeber B."/>
            <person name="Pagarete A."/>
            <person name="Parker M."/>
            <person name="Probert I."/>
            <person name="Quesneville H."/>
            <person name="Raines C."/>
            <person name="Rensing S.A."/>
            <person name="Riano-Pachon D.M."/>
            <person name="Richier S."/>
            <person name="Rokitta S."/>
            <person name="Shiraiwa Y."/>
            <person name="Soanes D.M."/>
            <person name="van der Giezen M."/>
            <person name="Wahlund T.M."/>
            <person name="Williams B."/>
            <person name="Wilson W."/>
            <person name="Wolfe G."/>
            <person name="Wurch L.L."/>
        </authorList>
    </citation>
    <scope>NUCLEOTIDE SEQUENCE</scope>
</reference>
<evidence type="ECO:0000256" key="5">
    <source>
        <dbReference type="ARBA" id="ARBA00023027"/>
    </source>
</evidence>
<evidence type="ECO:0000256" key="7">
    <source>
        <dbReference type="SAM" id="MobiDB-lite"/>
    </source>
</evidence>
<evidence type="ECO:0000256" key="1">
    <source>
        <dbReference type="ARBA" id="ARBA00001947"/>
    </source>
</evidence>
<dbReference type="Pfam" id="PF02146">
    <property type="entry name" value="SIR2"/>
    <property type="match status" value="1"/>
</dbReference>
<dbReference type="PANTHER" id="PTHR11085">
    <property type="entry name" value="NAD-DEPENDENT PROTEIN DEACYLASE SIRTUIN-5, MITOCHONDRIAL-RELATED"/>
    <property type="match status" value="1"/>
</dbReference>